<dbReference type="Pfam" id="PF00155">
    <property type="entry name" value="Aminotran_1_2"/>
    <property type="match status" value="1"/>
</dbReference>
<dbReference type="CDD" id="cd00609">
    <property type="entry name" value="AAT_like"/>
    <property type="match status" value="1"/>
</dbReference>
<dbReference type="InterPro" id="IPR015424">
    <property type="entry name" value="PyrdxlP-dep_Trfase"/>
</dbReference>
<evidence type="ECO:0000256" key="3">
    <source>
        <dbReference type="ARBA" id="ARBA00023015"/>
    </source>
</evidence>
<dbReference type="InterPro" id="IPR015421">
    <property type="entry name" value="PyrdxlP-dep_Trfase_major"/>
</dbReference>
<dbReference type="EMBL" id="FNHQ01000011">
    <property type="protein sequence ID" value="SDM68481.1"/>
    <property type="molecule type" value="Genomic_DNA"/>
</dbReference>
<evidence type="ECO:0000256" key="1">
    <source>
        <dbReference type="ARBA" id="ARBA00005384"/>
    </source>
</evidence>
<name>A0A1G9V8K2_9FIRM</name>
<feature type="domain" description="HTH gntR-type" evidence="6">
    <location>
        <begin position="22"/>
        <end position="90"/>
    </location>
</feature>
<dbReference type="InterPro" id="IPR051446">
    <property type="entry name" value="HTH_trans_reg/aminotransferase"/>
</dbReference>
<dbReference type="PANTHER" id="PTHR46577">
    <property type="entry name" value="HTH-TYPE TRANSCRIPTIONAL REGULATORY PROTEIN GABR"/>
    <property type="match status" value="1"/>
</dbReference>
<dbReference type="STRING" id="349095.SAMN05660299_01366"/>
<evidence type="ECO:0000313" key="8">
    <source>
        <dbReference type="Proteomes" id="UP000199309"/>
    </source>
</evidence>
<evidence type="ECO:0000256" key="4">
    <source>
        <dbReference type="ARBA" id="ARBA00023125"/>
    </source>
</evidence>
<dbReference type="SUPFAM" id="SSF53383">
    <property type="entry name" value="PLP-dependent transferases"/>
    <property type="match status" value="1"/>
</dbReference>
<dbReference type="PROSITE" id="PS50949">
    <property type="entry name" value="HTH_GNTR"/>
    <property type="match status" value="1"/>
</dbReference>
<organism evidence="7 8">
    <name type="scientific">Megasphaera paucivorans</name>
    <dbReference type="NCBI Taxonomy" id="349095"/>
    <lineage>
        <taxon>Bacteria</taxon>
        <taxon>Bacillati</taxon>
        <taxon>Bacillota</taxon>
        <taxon>Negativicutes</taxon>
        <taxon>Veillonellales</taxon>
        <taxon>Veillonellaceae</taxon>
        <taxon>Megasphaera</taxon>
    </lineage>
</organism>
<evidence type="ECO:0000256" key="2">
    <source>
        <dbReference type="ARBA" id="ARBA00022898"/>
    </source>
</evidence>
<dbReference type="RefSeq" id="WP_091649731.1">
    <property type="nucleotide sequence ID" value="NZ_FNHQ01000011.1"/>
</dbReference>
<keyword evidence="5" id="KW-0804">Transcription</keyword>
<evidence type="ECO:0000313" key="7">
    <source>
        <dbReference type="EMBL" id="SDM68481.1"/>
    </source>
</evidence>
<dbReference type="GO" id="GO:0003700">
    <property type="term" value="F:DNA-binding transcription factor activity"/>
    <property type="evidence" value="ECO:0007669"/>
    <property type="project" value="InterPro"/>
</dbReference>
<dbReference type="InterPro" id="IPR004839">
    <property type="entry name" value="Aminotransferase_I/II_large"/>
</dbReference>
<dbReference type="GO" id="GO:0008483">
    <property type="term" value="F:transaminase activity"/>
    <property type="evidence" value="ECO:0007669"/>
    <property type="project" value="UniProtKB-KW"/>
</dbReference>
<dbReference type="AlphaFoldDB" id="A0A1G9V8K2"/>
<protein>
    <submittedName>
        <fullName evidence="7">DNA-binding transcriptional regulator, MocR family, contains an aminotransferase domain</fullName>
    </submittedName>
</protein>
<keyword evidence="2" id="KW-0663">Pyridoxal phosphate</keyword>
<dbReference type="InterPro" id="IPR036388">
    <property type="entry name" value="WH-like_DNA-bd_sf"/>
</dbReference>
<dbReference type="InterPro" id="IPR015422">
    <property type="entry name" value="PyrdxlP-dep_Trfase_small"/>
</dbReference>
<dbReference type="Proteomes" id="UP000199309">
    <property type="component" value="Unassembled WGS sequence"/>
</dbReference>
<evidence type="ECO:0000259" key="6">
    <source>
        <dbReference type="PROSITE" id="PS50949"/>
    </source>
</evidence>
<dbReference type="Gene3D" id="3.40.640.10">
    <property type="entry name" value="Type I PLP-dependent aspartate aminotransferase-like (Major domain)"/>
    <property type="match status" value="1"/>
</dbReference>
<dbReference type="Gene3D" id="1.10.10.10">
    <property type="entry name" value="Winged helix-like DNA-binding domain superfamily/Winged helix DNA-binding domain"/>
    <property type="match status" value="1"/>
</dbReference>
<dbReference type="SMART" id="SM00345">
    <property type="entry name" value="HTH_GNTR"/>
    <property type="match status" value="1"/>
</dbReference>
<dbReference type="InterPro" id="IPR000524">
    <property type="entry name" value="Tscrpt_reg_HTH_GntR"/>
</dbReference>
<dbReference type="Gene3D" id="3.90.1150.10">
    <property type="entry name" value="Aspartate Aminotransferase, domain 1"/>
    <property type="match status" value="1"/>
</dbReference>
<accession>A0A1G9V8K2</accession>
<dbReference type="PANTHER" id="PTHR46577:SF1">
    <property type="entry name" value="HTH-TYPE TRANSCRIPTIONAL REGULATORY PROTEIN GABR"/>
    <property type="match status" value="1"/>
</dbReference>
<evidence type="ECO:0000256" key="5">
    <source>
        <dbReference type="ARBA" id="ARBA00023163"/>
    </source>
</evidence>
<dbReference type="CDD" id="cd07377">
    <property type="entry name" value="WHTH_GntR"/>
    <property type="match status" value="1"/>
</dbReference>
<dbReference type="Pfam" id="PF00392">
    <property type="entry name" value="GntR"/>
    <property type="match status" value="1"/>
</dbReference>
<keyword evidence="7" id="KW-0808">Transferase</keyword>
<reference evidence="7 8" key="1">
    <citation type="submission" date="2016-10" db="EMBL/GenBank/DDBJ databases">
        <authorList>
            <person name="de Groot N.N."/>
        </authorList>
    </citation>
    <scope>NUCLEOTIDE SEQUENCE [LARGE SCALE GENOMIC DNA]</scope>
    <source>
        <strain evidence="7 8">DSM 16981</strain>
    </source>
</reference>
<comment type="similarity">
    <text evidence="1">In the C-terminal section; belongs to the class-I pyridoxal-phosphate-dependent aminotransferase family.</text>
</comment>
<dbReference type="InterPro" id="IPR036390">
    <property type="entry name" value="WH_DNA-bd_sf"/>
</dbReference>
<keyword evidence="3" id="KW-0805">Transcription regulation</keyword>
<dbReference type="OrthoDB" id="9799482at2"/>
<keyword evidence="4 7" id="KW-0238">DNA-binding</keyword>
<dbReference type="GO" id="GO:0030170">
    <property type="term" value="F:pyridoxal phosphate binding"/>
    <property type="evidence" value="ECO:0007669"/>
    <property type="project" value="InterPro"/>
</dbReference>
<keyword evidence="7" id="KW-0032">Aminotransferase</keyword>
<gene>
    <name evidence="7" type="ORF">SAMN05660299_01366</name>
</gene>
<sequence>MPINSFDDYPMSWKPDIEKCMGPLYKTIAQQLENDVREGVLTPGTRLPPQRELADFLDINVSTVSRAFKLCEQKGIICSTVGNGTFVASDAAADPFLLSEKNLSDIIEMGPVFPSKNSNGIIAAQMEKMIAKPDFPELFQYGRINGTLWQKDTAAKLIRRAGYDVKSSQVLLANGAQNAIIAVLAGLFRAGDVIGTCEFTYPGIKTAANMLGIRLYPIPSCDDEEITAENLLYACKNGNIKGVYIIPDMHNPTTHTLSETSRNAIADIARREHLIVIEDAIHSLLYDTPRIPIAARVPERTIYISSLSKVISPGLRMAFLAVPESCRQKLTEALYNMNISVPPMMAELVCRMIVSGDARKIIEEHRNENRQRNTIVDRYLKNYDVRGVPEGIMRWLILPSHITGEAFAASAYQRGVHVYGAECFAVGNAKSVNAVRLAVAAPGTHEQLADGVQLIKKMLDERCAGY</sequence>
<proteinExistence type="inferred from homology"/>
<keyword evidence="8" id="KW-1185">Reference proteome</keyword>
<dbReference type="GO" id="GO:0003677">
    <property type="term" value="F:DNA binding"/>
    <property type="evidence" value="ECO:0007669"/>
    <property type="project" value="UniProtKB-KW"/>
</dbReference>
<dbReference type="SUPFAM" id="SSF46785">
    <property type="entry name" value="Winged helix' DNA-binding domain"/>
    <property type="match status" value="1"/>
</dbReference>